<keyword evidence="7" id="KW-0812">Transmembrane</keyword>
<evidence type="ECO:0000256" key="5">
    <source>
        <dbReference type="ARBA" id="ARBA00022801"/>
    </source>
</evidence>
<accession>I8U8H4</accession>
<dbReference type="PRINTS" id="PR00727">
    <property type="entry name" value="LEADERPTASE"/>
</dbReference>
<dbReference type="GO" id="GO:0009003">
    <property type="term" value="F:signal peptidase activity"/>
    <property type="evidence" value="ECO:0007669"/>
    <property type="project" value="UniProtKB-EC"/>
</dbReference>
<comment type="caution">
    <text evidence="9">The sequence shown here is derived from an EMBL/GenBank/DDBJ whole genome shotgun (WGS) entry which is preliminary data.</text>
</comment>
<keyword evidence="7" id="KW-0472">Membrane</keyword>
<dbReference type="GO" id="GO:0016020">
    <property type="term" value="C:membrane"/>
    <property type="evidence" value="ECO:0007669"/>
    <property type="project" value="UniProtKB-SubCell"/>
</dbReference>
<dbReference type="STRING" id="1195246.AGRI_11502"/>
<dbReference type="AlphaFoldDB" id="I8U8H4"/>
<dbReference type="PROSITE" id="PS00761">
    <property type="entry name" value="SPASE_I_3"/>
    <property type="match status" value="1"/>
</dbReference>
<sequence length="243" mass="27065">MFRKSRTQHFFILNILIWFGFLLSLRLFQLGDSPQQLQSWSYLGIALLAAQGIAFALRKNILAGIGYYISAVLLLVIFMATGAIGYVLGKASGPSALPLVTKGDLVIGRTFALSFQAGVMVRAEIDGKSMIKRIHGVPGDRITICDGLVYVNDIAYQQVNNWVGFRFENAAQCQREYRKLQLAADEYFVLGDNTNQSRDSRQYGPVPKTVLYENFLYAIRDDMTVRYLTAVFVAPAEDKGAGQ</sequence>
<organism evidence="9 10">
    <name type="scientific">Alishewanella agri BL06</name>
    <dbReference type="NCBI Taxonomy" id="1195246"/>
    <lineage>
        <taxon>Bacteria</taxon>
        <taxon>Pseudomonadati</taxon>
        <taxon>Pseudomonadota</taxon>
        <taxon>Gammaproteobacteria</taxon>
        <taxon>Alteromonadales</taxon>
        <taxon>Alteromonadaceae</taxon>
        <taxon>Alishewanella</taxon>
    </lineage>
</organism>
<dbReference type="EMBL" id="AKKU01000021">
    <property type="protein sequence ID" value="EIW88273.1"/>
    <property type="molecule type" value="Genomic_DNA"/>
</dbReference>
<keyword evidence="7" id="KW-0645">Protease</keyword>
<feature type="domain" description="Peptidase S26" evidence="8">
    <location>
        <begin position="91"/>
        <end position="209"/>
    </location>
</feature>
<feature type="transmembrane region" description="Helical" evidence="7">
    <location>
        <begin position="40"/>
        <end position="58"/>
    </location>
</feature>
<dbReference type="CDD" id="cd06530">
    <property type="entry name" value="S26_SPase_I"/>
    <property type="match status" value="1"/>
</dbReference>
<comment type="subcellular location">
    <subcellularLocation>
        <location evidence="7">Membrane</location>
        <topology evidence="7">Multi-pass membrane protein</topology>
    </subcellularLocation>
</comment>
<dbReference type="NCBIfam" id="TIGR02227">
    <property type="entry name" value="sigpep_I_bact"/>
    <property type="match status" value="1"/>
</dbReference>
<dbReference type="PATRIC" id="fig|1195246.3.peg.2281"/>
<dbReference type="Gene3D" id="2.10.109.10">
    <property type="entry name" value="Umud Fragment, subunit A"/>
    <property type="match status" value="1"/>
</dbReference>
<evidence type="ECO:0000259" key="8">
    <source>
        <dbReference type="Pfam" id="PF10502"/>
    </source>
</evidence>
<dbReference type="Proteomes" id="UP000035062">
    <property type="component" value="Unassembled WGS sequence"/>
</dbReference>
<dbReference type="PANTHER" id="PTHR43390">
    <property type="entry name" value="SIGNAL PEPTIDASE I"/>
    <property type="match status" value="1"/>
</dbReference>
<evidence type="ECO:0000256" key="6">
    <source>
        <dbReference type="PIRSR" id="PIRSR600223-1"/>
    </source>
</evidence>
<evidence type="ECO:0000313" key="10">
    <source>
        <dbReference type="Proteomes" id="UP000035062"/>
    </source>
</evidence>
<dbReference type="InterPro" id="IPR036286">
    <property type="entry name" value="LexA/Signal_pep-like_sf"/>
</dbReference>
<evidence type="ECO:0000256" key="1">
    <source>
        <dbReference type="ARBA" id="ARBA00000677"/>
    </source>
</evidence>
<keyword evidence="10" id="KW-1185">Reference proteome</keyword>
<reference evidence="9 10" key="1">
    <citation type="journal article" date="2012" name="J. Bacteriol.">
        <title>Genome Sequence of Pectin-Degrading Alishewanella agri, Isolated from Landfill Soil.</title>
        <authorList>
            <person name="Kim J."/>
            <person name="Jung J."/>
            <person name="Sung J.S."/>
            <person name="Chun J."/>
            <person name="Park W."/>
        </authorList>
    </citation>
    <scope>NUCLEOTIDE SEQUENCE [LARGE SCALE GENOMIC DNA]</scope>
    <source>
        <strain evidence="9 10">BL06</strain>
    </source>
</reference>
<dbReference type="SUPFAM" id="SSF51306">
    <property type="entry name" value="LexA/Signal peptidase"/>
    <property type="match status" value="1"/>
</dbReference>
<protein>
    <recommendedName>
        <fullName evidence="4 7">Signal peptidase I</fullName>
        <ecNumber evidence="3 7">3.4.21.89</ecNumber>
    </recommendedName>
</protein>
<dbReference type="InterPro" id="IPR019758">
    <property type="entry name" value="Pept_S26A_signal_pept_1_CS"/>
</dbReference>
<evidence type="ECO:0000256" key="4">
    <source>
        <dbReference type="ARBA" id="ARBA00019232"/>
    </source>
</evidence>
<comment type="catalytic activity">
    <reaction evidence="1 7">
        <text>Cleavage of hydrophobic, N-terminal signal or leader sequences from secreted and periplasmic proteins.</text>
        <dbReference type="EC" id="3.4.21.89"/>
    </reaction>
</comment>
<evidence type="ECO:0000256" key="7">
    <source>
        <dbReference type="RuleBase" id="RU362042"/>
    </source>
</evidence>
<feature type="transmembrane region" description="Helical" evidence="7">
    <location>
        <begin position="65"/>
        <end position="86"/>
    </location>
</feature>
<dbReference type="PANTHER" id="PTHR43390:SF1">
    <property type="entry name" value="CHLOROPLAST PROCESSING PEPTIDASE"/>
    <property type="match status" value="1"/>
</dbReference>
<keyword evidence="7" id="KW-1133">Transmembrane helix</keyword>
<dbReference type="eggNOG" id="COG0681">
    <property type="taxonomic scope" value="Bacteria"/>
</dbReference>
<evidence type="ECO:0000313" key="9">
    <source>
        <dbReference type="EMBL" id="EIW88273.1"/>
    </source>
</evidence>
<dbReference type="EC" id="3.4.21.89" evidence="3 7"/>
<feature type="transmembrane region" description="Helical" evidence="7">
    <location>
        <begin position="9"/>
        <end position="28"/>
    </location>
</feature>
<gene>
    <name evidence="9" type="ORF">AGRI_11502</name>
</gene>
<feature type="active site" evidence="6">
    <location>
        <position position="95"/>
    </location>
</feature>
<dbReference type="GO" id="GO:0004252">
    <property type="term" value="F:serine-type endopeptidase activity"/>
    <property type="evidence" value="ECO:0007669"/>
    <property type="project" value="InterPro"/>
</dbReference>
<dbReference type="InterPro" id="IPR019533">
    <property type="entry name" value="Peptidase_S26"/>
</dbReference>
<dbReference type="Pfam" id="PF10502">
    <property type="entry name" value="Peptidase_S26"/>
    <property type="match status" value="1"/>
</dbReference>
<dbReference type="RefSeq" id="WP_008985125.1">
    <property type="nucleotide sequence ID" value="NZ_AKKU01000021.1"/>
</dbReference>
<evidence type="ECO:0000256" key="3">
    <source>
        <dbReference type="ARBA" id="ARBA00013208"/>
    </source>
</evidence>
<feature type="active site" evidence="6">
    <location>
        <position position="132"/>
    </location>
</feature>
<proteinExistence type="inferred from homology"/>
<comment type="similarity">
    <text evidence="2 7">Belongs to the peptidase S26 family.</text>
</comment>
<dbReference type="GO" id="GO:0006465">
    <property type="term" value="P:signal peptide processing"/>
    <property type="evidence" value="ECO:0007669"/>
    <property type="project" value="InterPro"/>
</dbReference>
<dbReference type="InterPro" id="IPR000223">
    <property type="entry name" value="Pept_S26A_signal_pept_1"/>
</dbReference>
<keyword evidence="5 7" id="KW-0378">Hydrolase</keyword>
<evidence type="ECO:0000256" key="2">
    <source>
        <dbReference type="ARBA" id="ARBA00009370"/>
    </source>
</evidence>
<name>I8U8H4_9ALTE</name>